<dbReference type="EMBL" id="JBHTBS010000012">
    <property type="protein sequence ID" value="MFC7339085.1"/>
    <property type="molecule type" value="Genomic_DNA"/>
</dbReference>
<dbReference type="Gene3D" id="3.30.70.790">
    <property type="entry name" value="UreE, C-terminal domain"/>
    <property type="match status" value="1"/>
</dbReference>
<protein>
    <submittedName>
        <fullName evidence="3">Urease accessory protein UreE</fullName>
    </submittedName>
</protein>
<proteinExistence type="predicted"/>
<evidence type="ECO:0000259" key="2">
    <source>
        <dbReference type="Pfam" id="PF05194"/>
    </source>
</evidence>
<dbReference type="Pfam" id="PF05194">
    <property type="entry name" value="UreE_C"/>
    <property type="match status" value="1"/>
</dbReference>
<feature type="domain" description="Urease accessory protein UreE C-terminal" evidence="2">
    <location>
        <begin position="70"/>
        <end position="154"/>
    </location>
</feature>
<gene>
    <name evidence="3" type="ORF">ACFQY0_17970</name>
</gene>
<evidence type="ECO:0000313" key="3">
    <source>
        <dbReference type="EMBL" id="MFC7339085.1"/>
    </source>
</evidence>
<dbReference type="SUPFAM" id="SSF69737">
    <property type="entry name" value="Urease metallochaperone UreE, C-terminal domain"/>
    <property type="match status" value="1"/>
</dbReference>
<reference evidence="4" key="1">
    <citation type="journal article" date="2019" name="Int. J. Syst. Evol. Microbiol.">
        <title>The Global Catalogue of Microorganisms (GCM) 10K type strain sequencing project: providing services to taxonomists for standard genome sequencing and annotation.</title>
        <authorList>
            <consortium name="The Broad Institute Genomics Platform"/>
            <consortium name="The Broad Institute Genome Sequencing Center for Infectious Disease"/>
            <person name="Wu L."/>
            <person name="Ma J."/>
        </authorList>
    </citation>
    <scope>NUCLEOTIDE SEQUENCE [LARGE SCALE GENOMIC DNA]</scope>
    <source>
        <strain evidence="4">CGMCC 4.1467</strain>
    </source>
</reference>
<comment type="caution">
    <text evidence="3">The sequence shown here is derived from an EMBL/GenBank/DDBJ whole genome shotgun (WGS) entry which is preliminary data.</text>
</comment>
<dbReference type="RefSeq" id="WP_379715221.1">
    <property type="nucleotide sequence ID" value="NZ_JBHTBS010000012.1"/>
</dbReference>
<name>A0ABW2LBU7_9BACT</name>
<accession>A0ABW2LBU7</accession>
<sequence>MLITSLPNSPDLTLPEIEISLDRHTLLKRRWRATAADGTDLALDLEEPVSHDATVAVTDSARYVVKQRPEAVLIIPLPESTDDAARLGWFFGNQHLPVEVRPDCLLVEDLPTLAEAIHRNHISHRRGNEIFQADPHSRSAGHGHGHDHGHAHSHDEHVHSHGGHEHSHGDHEH</sequence>
<evidence type="ECO:0000256" key="1">
    <source>
        <dbReference type="SAM" id="MobiDB-lite"/>
    </source>
</evidence>
<dbReference type="Proteomes" id="UP001596472">
    <property type="component" value="Unassembled WGS sequence"/>
</dbReference>
<feature type="region of interest" description="Disordered" evidence="1">
    <location>
        <begin position="133"/>
        <end position="173"/>
    </location>
</feature>
<feature type="compositionally biased region" description="Basic and acidic residues" evidence="1">
    <location>
        <begin position="144"/>
        <end position="173"/>
    </location>
</feature>
<keyword evidence="4" id="KW-1185">Reference proteome</keyword>
<dbReference type="InterPro" id="IPR007864">
    <property type="entry name" value="UreE_C_dom"/>
</dbReference>
<organism evidence="3 4">
    <name type="scientific">Haloferula chungangensis</name>
    <dbReference type="NCBI Taxonomy" id="1048331"/>
    <lineage>
        <taxon>Bacteria</taxon>
        <taxon>Pseudomonadati</taxon>
        <taxon>Verrucomicrobiota</taxon>
        <taxon>Verrucomicrobiia</taxon>
        <taxon>Verrucomicrobiales</taxon>
        <taxon>Verrucomicrobiaceae</taxon>
        <taxon>Haloferula</taxon>
    </lineage>
</organism>
<evidence type="ECO:0000313" key="4">
    <source>
        <dbReference type="Proteomes" id="UP001596472"/>
    </source>
</evidence>